<dbReference type="AlphaFoldDB" id="A0A453MF51"/>
<evidence type="ECO:0000256" key="1">
    <source>
        <dbReference type="SAM" id="MobiDB-lite"/>
    </source>
</evidence>
<keyword evidence="3" id="KW-1185">Reference proteome</keyword>
<feature type="region of interest" description="Disordered" evidence="1">
    <location>
        <begin position="1"/>
        <end position="78"/>
    </location>
</feature>
<evidence type="ECO:0000313" key="3">
    <source>
        <dbReference type="Proteomes" id="UP000015105"/>
    </source>
</evidence>
<sequence>QPLLAAVAVGDQDPDAPFGGPGLREAGADAAGHAVYQAPDPLLQPPPLARQGNPPPASSTACRAPLPSTSPPRAYNRNAPGTTISIEILDGVLKRAVFRAEQVLGAHALSKHLMVDRSVLEVAGCVRNDYVPVRITLTFFDKKEHQRLQRVVARAEWCRRLKRSFFNFDGSNLMNLNLNLELVRPKCHSLNTEKVRPAPVTFLDTKQQHHGEETTKKKKKTTTMVEKMATGLRTADKSSDSLLAPLLSAVYACN</sequence>
<feature type="compositionally biased region" description="Pro residues" evidence="1">
    <location>
        <begin position="42"/>
        <end position="57"/>
    </location>
</feature>
<reference evidence="2" key="5">
    <citation type="journal article" date="2021" name="G3 (Bethesda)">
        <title>Aegilops tauschii genome assembly Aet v5.0 features greater sequence contiguity and improved annotation.</title>
        <authorList>
            <person name="Wang L."/>
            <person name="Zhu T."/>
            <person name="Rodriguez J.C."/>
            <person name="Deal K.R."/>
            <person name="Dubcovsky J."/>
            <person name="McGuire P.E."/>
            <person name="Lux T."/>
            <person name="Spannagl M."/>
            <person name="Mayer K.F.X."/>
            <person name="Baldrich P."/>
            <person name="Meyers B.C."/>
            <person name="Huo N."/>
            <person name="Gu Y.Q."/>
            <person name="Zhou H."/>
            <person name="Devos K.M."/>
            <person name="Bennetzen J.L."/>
            <person name="Unver T."/>
            <person name="Budak H."/>
            <person name="Gulick P.J."/>
            <person name="Galiba G."/>
            <person name="Kalapos B."/>
            <person name="Nelson D.R."/>
            <person name="Li P."/>
            <person name="You F.M."/>
            <person name="Luo M.C."/>
            <person name="Dvorak J."/>
        </authorList>
    </citation>
    <scope>NUCLEOTIDE SEQUENCE [LARGE SCALE GENOMIC DNA]</scope>
    <source>
        <strain evidence="2">cv. AL8/78</strain>
    </source>
</reference>
<reference evidence="3" key="2">
    <citation type="journal article" date="2017" name="Nat. Plants">
        <title>The Aegilops tauschii genome reveals multiple impacts of transposons.</title>
        <authorList>
            <person name="Zhao G."/>
            <person name="Zou C."/>
            <person name="Li K."/>
            <person name="Wang K."/>
            <person name="Li T."/>
            <person name="Gao L."/>
            <person name="Zhang X."/>
            <person name="Wang H."/>
            <person name="Yang Z."/>
            <person name="Liu X."/>
            <person name="Jiang W."/>
            <person name="Mao L."/>
            <person name="Kong X."/>
            <person name="Jiao Y."/>
            <person name="Jia J."/>
        </authorList>
    </citation>
    <scope>NUCLEOTIDE SEQUENCE [LARGE SCALE GENOMIC DNA]</scope>
    <source>
        <strain evidence="3">cv. AL8/78</strain>
    </source>
</reference>
<dbReference type="Gramene" id="AET5Gv21163800.1">
    <property type="protein sequence ID" value="AET5Gv21163800.1"/>
    <property type="gene ID" value="AET5Gv21163800"/>
</dbReference>
<reference evidence="3" key="1">
    <citation type="journal article" date="2014" name="Science">
        <title>Ancient hybridizations among the ancestral genomes of bread wheat.</title>
        <authorList>
            <consortium name="International Wheat Genome Sequencing Consortium,"/>
            <person name="Marcussen T."/>
            <person name="Sandve S.R."/>
            <person name="Heier L."/>
            <person name="Spannagl M."/>
            <person name="Pfeifer M."/>
            <person name="Jakobsen K.S."/>
            <person name="Wulff B.B."/>
            <person name="Steuernagel B."/>
            <person name="Mayer K.F."/>
            <person name="Olsen O.A."/>
        </authorList>
    </citation>
    <scope>NUCLEOTIDE SEQUENCE [LARGE SCALE GENOMIC DNA]</scope>
    <source>
        <strain evidence="3">cv. AL8/78</strain>
    </source>
</reference>
<reference evidence="2" key="4">
    <citation type="submission" date="2019-03" db="UniProtKB">
        <authorList>
            <consortium name="EnsemblPlants"/>
        </authorList>
    </citation>
    <scope>IDENTIFICATION</scope>
</reference>
<reference evidence="2" key="3">
    <citation type="journal article" date="2017" name="Nature">
        <title>Genome sequence of the progenitor of the wheat D genome Aegilops tauschii.</title>
        <authorList>
            <person name="Luo M.C."/>
            <person name="Gu Y.Q."/>
            <person name="Puiu D."/>
            <person name="Wang H."/>
            <person name="Twardziok S.O."/>
            <person name="Deal K.R."/>
            <person name="Huo N."/>
            <person name="Zhu T."/>
            <person name="Wang L."/>
            <person name="Wang Y."/>
            <person name="McGuire P.E."/>
            <person name="Liu S."/>
            <person name="Long H."/>
            <person name="Ramasamy R.K."/>
            <person name="Rodriguez J.C."/>
            <person name="Van S.L."/>
            <person name="Yuan L."/>
            <person name="Wang Z."/>
            <person name="Xia Z."/>
            <person name="Xiao L."/>
            <person name="Anderson O.D."/>
            <person name="Ouyang S."/>
            <person name="Liang Y."/>
            <person name="Zimin A.V."/>
            <person name="Pertea G."/>
            <person name="Qi P."/>
            <person name="Bennetzen J.L."/>
            <person name="Dai X."/>
            <person name="Dawson M.W."/>
            <person name="Muller H.G."/>
            <person name="Kugler K."/>
            <person name="Rivarola-Duarte L."/>
            <person name="Spannagl M."/>
            <person name="Mayer K.F.X."/>
            <person name="Lu F.H."/>
            <person name="Bevan M.W."/>
            <person name="Leroy P."/>
            <person name="Li P."/>
            <person name="You F.M."/>
            <person name="Sun Q."/>
            <person name="Liu Z."/>
            <person name="Lyons E."/>
            <person name="Wicker T."/>
            <person name="Salzberg S.L."/>
            <person name="Devos K.M."/>
            <person name="Dvorak J."/>
        </authorList>
    </citation>
    <scope>NUCLEOTIDE SEQUENCE [LARGE SCALE GENOMIC DNA]</scope>
    <source>
        <strain evidence="2">cv. AL8/78</strain>
    </source>
</reference>
<name>A0A453MF51_AEGTS</name>
<evidence type="ECO:0000313" key="2">
    <source>
        <dbReference type="EnsemblPlants" id="AET5Gv21163800.1"/>
    </source>
</evidence>
<organism evidence="2 3">
    <name type="scientific">Aegilops tauschii subsp. strangulata</name>
    <name type="common">Goatgrass</name>
    <dbReference type="NCBI Taxonomy" id="200361"/>
    <lineage>
        <taxon>Eukaryota</taxon>
        <taxon>Viridiplantae</taxon>
        <taxon>Streptophyta</taxon>
        <taxon>Embryophyta</taxon>
        <taxon>Tracheophyta</taxon>
        <taxon>Spermatophyta</taxon>
        <taxon>Magnoliopsida</taxon>
        <taxon>Liliopsida</taxon>
        <taxon>Poales</taxon>
        <taxon>Poaceae</taxon>
        <taxon>BOP clade</taxon>
        <taxon>Pooideae</taxon>
        <taxon>Triticodae</taxon>
        <taxon>Triticeae</taxon>
        <taxon>Triticinae</taxon>
        <taxon>Aegilops</taxon>
    </lineage>
</organism>
<dbReference type="Proteomes" id="UP000015105">
    <property type="component" value="Chromosome 5D"/>
</dbReference>
<proteinExistence type="predicted"/>
<protein>
    <submittedName>
        <fullName evidence="2">Uncharacterized protein</fullName>
    </submittedName>
</protein>
<accession>A0A453MF51</accession>
<dbReference type="EnsemblPlants" id="AET5Gv21163800.1">
    <property type="protein sequence ID" value="AET5Gv21163800.1"/>
    <property type="gene ID" value="AET5Gv21163800"/>
</dbReference>